<keyword evidence="1" id="KW-0808">Transferase</keyword>
<protein>
    <submittedName>
        <fullName evidence="5">Acyltransferase domain-containing protein</fullName>
    </submittedName>
</protein>
<dbReference type="EMBL" id="JAERRG010000178">
    <property type="protein sequence ID" value="MBL1121166.1"/>
    <property type="molecule type" value="Genomic_DNA"/>
</dbReference>
<dbReference type="Gene3D" id="3.40.366.10">
    <property type="entry name" value="Malonyl-Coenzyme A Acyl Carrier Protein, domain 2"/>
    <property type="match status" value="1"/>
</dbReference>
<evidence type="ECO:0000313" key="6">
    <source>
        <dbReference type="Proteomes" id="UP000621510"/>
    </source>
</evidence>
<dbReference type="InterPro" id="IPR014043">
    <property type="entry name" value="Acyl_transferase_dom"/>
</dbReference>
<feature type="domain" description="Malonyl-CoA:ACP transacylase (MAT)" evidence="4">
    <location>
        <begin position="3"/>
        <end position="299"/>
    </location>
</feature>
<dbReference type="Proteomes" id="UP000621510">
    <property type="component" value="Unassembled WGS sequence"/>
</dbReference>
<dbReference type="SUPFAM" id="SSF55048">
    <property type="entry name" value="Probable ACP-binding domain of malonyl-CoA ACP transacylase"/>
    <property type="match status" value="1"/>
</dbReference>
<dbReference type="InterPro" id="IPR050091">
    <property type="entry name" value="PKS_NRPS_Biosynth_Enz"/>
</dbReference>
<keyword evidence="3 5" id="KW-0012">Acyltransferase</keyword>
<dbReference type="SMART" id="SM00827">
    <property type="entry name" value="PKS_AT"/>
    <property type="match status" value="1"/>
</dbReference>
<reference evidence="5 6" key="1">
    <citation type="submission" date="2021-01" db="EMBL/GenBank/DDBJ databases">
        <title>WGS of actinomycetes isolated from Thailand.</title>
        <authorList>
            <person name="Thawai C."/>
        </authorList>
    </citation>
    <scope>NUCLEOTIDE SEQUENCE [LARGE SCALE GENOMIC DNA]</scope>
    <source>
        <strain evidence="5 6">CA3R110</strain>
    </source>
</reference>
<dbReference type="SUPFAM" id="SSF52151">
    <property type="entry name" value="FabD/lysophospholipase-like"/>
    <property type="match status" value="1"/>
</dbReference>
<evidence type="ECO:0000259" key="4">
    <source>
        <dbReference type="SMART" id="SM00827"/>
    </source>
</evidence>
<organism evidence="5 6">
    <name type="scientific">Streptomyces endocoffeicus</name>
    <dbReference type="NCBI Taxonomy" id="2898945"/>
    <lineage>
        <taxon>Bacteria</taxon>
        <taxon>Bacillati</taxon>
        <taxon>Actinomycetota</taxon>
        <taxon>Actinomycetes</taxon>
        <taxon>Kitasatosporales</taxon>
        <taxon>Streptomycetaceae</taxon>
        <taxon>Streptomyces</taxon>
    </lineage>
</organism>
<name>A0ABS1QB31_9ACTN</name>
<proteinExistence type="predicted"/>
<evidence type="ECO:0000256" key="2">
    <source>
        <dbReference type="ARBA" id="ARBA00023268"/>
    </source>
</evidence>
<dbReference type="PANTHER" id="PTHR43775">
    <property type="entry name" value="FATTY ACID SYNTHASE"/>
    <property type="match status" value="1"/>
</dbReference>
<keyword evidence="2" id="KW-0511">Multifunctional enzyme</keyword>
<gene>
    <name evidence="5" type="ORF">JK364_54460</name>
</gene>
<dbReference type="InterPro" id="IPR001227">
    <property type="entry name" value="Ac_transferase_dom_sf"/>
</dbReference>
<keyword evidence="6" id="KW-1185">Reference proteome</keyword>
<evidence type="ECO:0000313" key="5">
    <source>
        <dbReference type="EMBL" id="MBL1121166.1"/>
    </source>
</evidence>
<dbReference type="InterPro" id="IPR016035">
    <property type="entry name" value="Acyl_Trfase/lysoPLipase"/>
</dbReference>
<dbReference type="PANTHER" id="PTHR43775:SF51">
    <property type="entry name" value="INACTIVE PHENOLPHTHIOCEROL SYNTHESIS POLYKETIDE SYNTHASE TYPE I PKS1-RELATED"/>
    <property type="match status" value="1"/>
</dbReference>
<feature type="non-terminal residue" evidence="5">
    <location>
        <position position="302"/>
    </location>
</feature>
<comment type="caution">
    <text evidence="5">The sequence shown here is derived from an EMBL/GenBank/DDBJ whole genome shotgun (WGS) entry which is preliminary data.</text>
</comment>
<accession>A0ABS1QB31</accession>
<evidence type="ECO:0000256" key="1">
    <source>
        <dbReference type="ARBA" id="ARBA00022679"/>
    </source>
</evidence>
<feature type="non-terminal residue" evidence="5">
    <location>
        <position position="1"/>
    </location>
</feature>
<dbReference type="Pfam" id="PF00698">
    <property type="entry name" value="Acyl_transf_1"/>
    <property type="match status" value="1"/>
</dbReference>
<dbReference type="InterPro" id="IPR016036">
    <property type="entry name" value="Malonyl_transacylase_ACP-bd"/>
</dbReference>
<evidence type="ECO:0000256" key="3">
    <source>
        <dbReference type="ARBA" id="ARBA00023315"/>
    </source>
</evidence>
<sequence length="302" mass="33613">VLVFPGQGSQWVGMGQRLWETSPLYRDTIREVDAALSEYIDWSVTDVLTGKPGAPTWDHVDVIQPVLFTAMTALATLWQHHGLTPDAIIGHSQGEIAAAYTAGALTLQDAARITTLRSKALLPLTGHGTMISVLAPPEKIQEIANPDHWNTRIWIAAHNAPNTTTITGDPDAITHLTQQLSHHRIMRWQLPGVDFAAHSGHIDQLHNELQHILAPITPQKPTTPFYSTTDNTWITDTTLDADYWYRNLRQPVLFQPAIEHLTNNGYTTYIETSPHPTLTPSIHETNPNTTTIHTLHNNQNDT</sequence>
<dbReference type="GO" id="GO:0016746">
    <property type="term" value="F:acyltransferase activity"/>
    <property type="evidence" value="ECO:0007669"/>
    <property type="project" value="UniProtKB-KW"/>
</dbReference>